<gene>
    <name evidence="2" type="ORF">PECAL_6P06720</name>
</gene>
<evidence type="ECO:0000313" key="2">
    <source>
        <dbReference type="EMBL" id="CAH0379071.1"/>
    </source>
</evidence>
<comment type="caution">
    <text evidence="2">The sequence shown here is derived from an EMBL/GenBank/DDBJ whole genome shotgun (WGS) entry which is preliminary data.</text>
</comment>
<proteinExistence type="predicted"/>
<sequence length="296" mass="33415">MRLAHVLAAAAATSTPPRGFLLVATKRPVLLLQGDADTDWRRDELGGLLRDICAQEKYPATVVVGDAKEVSTVERNRPCDRVVARLLPDRRRLNLREDGSIFPMRLFKVRAIAAFCNIYEGGTLYIDNDVQLRLPVLDELFAIFDAMQAQGKTVGILKDPGVPPGHEVDSIPEWFGERNGGVAFWGPGSSKVADAWVAEMRFNTTKDGHDQMPLRKVLWRYRDVLYDLPETTQCRRCTRRTGRDPCAYLLWHNHRKKREEHKSPRTTACGYHAPPQELVLRHQHHGHSSSPSPPEG</sequence>
<reference evidence="2" key="1">
    <citation type="submission" date="2021-11" db="EMBL/GenBank/DDBJ databases">
        <authorList>
            <consortium name="Genoscope - CEA"/>
            <person name="William W."/>
        </authorList>
    </citation>
    <scope>NUCLEOTIDE SEQUENCE</scope>
</reference>
<protein>
    <recommendedName>
        <fullName evidence="4">Nucleotide-diphospho-sugar transferase domain-containing protein</fullName>
    </recommendedName>
</protein>
<feature type="region of interest" description="Disordered" evidence="1">
    <location>
        <begin position="257"/>
        <end position="296"/>
    </location>
</feature>
<dbReference type="EMBL" id="CAKKNE010000006">
    <property type="protein sequence ID" value="CAH0379071.1"/>
    <property type="molecule type" value="Genomic_DNA"/>
</dbReference>
<dbReference type="Proteomes" id="UP000789595">
    <property type="component" value="Unassembled WGS sequence"/>
</dbReference>
<keyword evidence="3" id="KW-1185">Reference proteome</keyword>
<evidence type="ECO:0000313" key="3">
    <source>
        <dbReference type="Proteomes" id="UP000789595"/>
    </source>
</evidence>
<accession>A0A8J2T0K3</accession>
<evidence type="ECO:0000256" key="1">
    <source>
        <dbReference type="SAM" id="MobiDB-lite"/>
    </source>
</evidence>
<name>A0A8J2T0K3_9STRA</name>
<organism evidence="2 3">
    <name type="scientific">Pelagomonas calceolata</name>
    <dbReference type="NCBI Taxonomy" id="35677"/>
    <lineage>
        <taxon>Eukaryota</taxon>
        <taxon>Sar</taxon>
        <taxon>Stramenopiles</taxon>
        <taxon>Ochrophyta</taxon>
        <taxon>Pelagophyceae</taxon>
        <taxon>Pelagomonadales</taxon>
        <taxon>Pelagomonadaceae</taxon>
        <taxon>Pelagomonas</taxon>
    </lineage>
</organism>
<dbReference type="AlphaFoldDB" id="A0A8J2T0K3"/>
<evidence type="ECO:0008006" key="4">
    <source>
        <dbReference type="Google" id="ProtNLM"/>
    </source>
</evidence>